<dbReference type="RefSeq" id="WP_248652622.1">
    <property type="nucleotide sequence ID" value="NZ_CP096660.1"/>
</dbReference>
<keyword evidence="1" id="KW-0812">Transmembrane</keyword>
<dbReference type="Proteomes" id="UP000830729">
    <property type="component" value="Plasmid unnamed1"/>
</dbReference>
<dbReference type="PROSITE" id="PS51202">
    <property type="entry name" value="RCK_C"/>
    <property type="match status" value="2"/>
</dbReference>
<feature type="transmembrane region" description="Helical" evidence="1">
    <location>
        <begin position="9"/>
        <end position="26"/>
    </location>
</feature>
<dbReference type="PANTHER" id="PTHR43833:SF9">
    <property type="entry name" value="POTASSIUM CHANNEL PROTEIN YUGO-RELATED"/>
    <property type="match status" value="1"/>
</dbReference>
<geneLocation type="plasmid" evidence="4 5">
    <name>unnamed1</name>
</geneLocation>
<dbReference type="Gene3D" id="3.30.70.1450">
    <property type="entry name" value="Regulator of K+ conductance, C-terminal domain"/>
    <property type="match status" value="2"/>
</dbReference>
<dbReference type="EMBL" id="CP096660">
    <property type="protein sequence ID" value="UPV76589.1"/>
    <property type="molecule type" value="Genomic_DNA"/>
</dbReference>
<dbReference type="InterPro" id="IPR003148">
    <property type="entry name" value="RCK_N"/>
</dbReference>
<feature type="domain" description="RCK N-terminal" evidence="2">
    <location>
        <begin position="110"/>
        <end position="225"/>
    </location>
</feature>
<gene>
    <name evidence="4" type="ORF">M0R89_18830</name>
</gene>
<dbReference type="GO" id="GO:0006813">
    <property type="term" value="P:potassium ion transport"/>
    <property type="evidence" value="ECO:0007669"/>
    <property type="project" value="InterPro"/>
</dbReference>
<dbReference type="SUPFAM" id="SSF51735">
    <property type="entry name" value="NAD(P)-binding Rossmann-fold domains"/>
    <property type="match status" value="2"/>
</dbReference>
<dbReference type="Pfam" id="PF02254">
    <property type="entry name" value="TrkA_N"/>
    <property type="match status" value="2"/>
</dbReference>
<evidence type="ECO:0000313" key="4">
    <source>
        <dbReference type="EMBL" id="UPV76589.1"/>
    </source>
</evidence>
<dbReference type="GO" id="GO:0008324">
    <property type="term" value="F:monoatomic cation transmembrane transporter activity"/>
    <property type="evidence" value="ECO:0007669"/>
    <property type="project" value="InterPro"/>
</dbReference>
<dbReference type="InterPro" id="IPR036721">
    <property type="entry name" value="RCK_C_sf"/>
</dbReference>
<dbReference type="SUPFAM" id="SSF116726">
    <property type="entry name" value="TrkA C-terminal domain-like"/>
    <property type="match status" value="2"/>
</dbReference>
<proteinExistence type="predicted"/>
<feature type="domain" description="RCK C-terminal" evidence="3">
    <location>
        <begin position="461"/>
        <end position="543"/>
    </location>
</feature>
<dbReference type="GeneID" id="72187299"/>
<dbReference type="InterPro" id="IPR036291">
    <property type="entry name" value="NAD(P)-bd_dom_sf"/>
</dbReference>
<feature type="domain" description="RCK C-terminal" evidence="3">
    <location>
        <begin position="247"/>
        <end position="331"/>
    </location>
</feature>
<evidence type="ECO:0000259" key="2">
    <source>
        <dbReference type="PROSITE" id="PS51201"/>
    </source>
</evidence>
<dbReference type="Pfam" id="PF02080">
    <property type="entry name" value="TrkA_C"/>
    <property type="match status" value="2"/>
</dbReference>
<keyword evidence="1" id="KW-0472">Membrane</keyword>
<dbReference type="Gene3D" id="3.40.50.720">
    <property type="entry name" value="NAD(P)-binding Rossmann-like Domain"/>
    <property type="match status" value="2"/>
</dbReference>
<sequence>MDTWKRRTLYYLGTLVVVFFAFALAYDYGMAVYESHEQPFYRSMQVVVETFTTTGYGSDAGWESLEMNIFVMVMDLTGVVLIFAALPVFVVPLFENALSTTLPTAAEDLEDHVVICTHSPRAEALISELESWDVEYVIVEPDRETALDLYESGHSVIHGDPESVETLTAANLGEATALVADASDEVDVSIVLTAREAEADVRIVSVVEDPEHETYHELAGVDEVLSPRRLVGESLANKVTTAVSTELGSAVEIGEDFEIAELSVQRGSELVGHTLAESGIRERSGANVIGAWLEGEFETPLSPDVELAAGTVLLVAGRQAQLERLKELTRSQARRPRRGSVLVVGHGEVGATVTDALASANIPYTVVDIAEKPGVDVVGDTTDPETLEEAGIEEARTVVFTVADDTLTGFGTLVARDLNPGIEVLARAEETENVRKIYRAGADYVLALATVSGRMLASTILEREEVISMDKQVEIVRTTAPEFAGQTLSEADVRARTGCTVVAIERDGAVLTEIGPDFRFRRDDDVIVAGTDEGVNRFTTLAN</sequence>
<evidence type="ECO:0000313" key="5">
    <source>
        <dbReference type="Proteomes" id="UP000830729"/>
    </source>
</evidence>
<evidence type="ECO:0000256" key="1">
    <source>
        <dbReference type="SAM" id="Phobius"/>
    </source>
</evidence>
<dbReference type="AlphaFoldDB" id="A0A8U0I0B9"/>
<name>A0A8U0I0B9_9EURY</name>
<organism evidence="4 5">
    <name type="scientific">Halorussus limi</name>
    <dbReference type="NCBI Taxonomy" id="2938695"/>
    <lineage>
        <taxon>Archaea</taxon>
        <taxon>Methanobacteriati</taxon>
        <taxon>Methanobacteriota</taxon>
        <taxon>Stenosarchaea group</taxon>
        <taxon>Halobacteria</taxon>
        <taxon>Halobacteriales</taxon>
        <taxon>Haladaptataceae</taxon>
        <taxon>Halorussus</taxon>
    </lineage>
</organism>
<protein>
    <submittedName>
        <fullName evidence="4">NAD-binding protein</fullName>
    </submittedName>
</protein>
<accession>A0A8U0I0B9</accession>
<evidence type="ECO:0000259" key="3">
    <source>
        <dbReference type="PROSITE" id="PS51202"/>
    </source>
</evidence>
<keyword evidence="4" id="KW-0614">Plasmid</keyword>
<feature type="domain" description="RCK N-terminal" evidence="2">
    <location>
        <begin position="338"/>
        <end position="446"/>
    </location>
</feature>
<dbReference type="PROSITE" id="PS51201">
    <property type="entry name" value="RCK_N"/>
    <property type="match status" value="2"/>
</dbReference>
<dbReference type="PANTHER" id="PTHR43833">
    <property type="entry name" value="POTASSIUM CHANNEL PROTEIN 2-RELATED-RELATED"/>
    <property type="match status" value="1"/>
</dbReference>
<dbReference type="KEGG" id="halx:M0R89_18830"/>
<dbReference type="InterPro" id="IPR006037">
    <property type="entry name" value="RCK_C"/>
</dbReference>
<dbReference type="InterPro" id="IPR050721">
    <property type="entry name" value="Trk_Ktr_HKT_K-transport"/>
</dbReference>
<dbReference type="Gene3D" id="1.10.287.70">
    <property type="match status" value="1"/>
</dbReference>
<dbReference type="SUPFAM" id="SSF81324">
    <property type="entry name" value="Voltage-gated potassium channels"/>
    <property type="match status" value="1"/>
</dbReference>
<feature type="transmembrane region" description="Helical" evidence="1">
    <location>
        <begin position="69"/>
        <end position="94"/>
    </location>
</feature>
<reference evidence="4 5" key="1">
    <citation type="submission" date="2022-04" db="EMBL/GenBank/DDBJ databases">
        <title>Diverse halophilic archaea isolated from saline environments.</title>
        <authorList>
            <person name="Cui H.-L."/>
        </authorList>
    </citation>
    <scope>NUCLEOTIDE SEQUENCE [LARGE SCALE GENOMIC DNA]</scope>
    <source>
        <strain evidence="4 5">XZYJT49</strain>
        <plasmid evidence="4 5">unnamed1</plasmid>
    </source>
</reference>
<keyword evidence="1" id="KW-1133">Transmembrane helix</keyword>
<keyword evidence="5" id="KW-1185">Reference proteome</keyword>